<dbReference type="EMBL" id="KZ825872">
    <property type="protein sequence ID" value="PYH94386.1"/>
    <property type="molecule type" value="Genomic_DNA"/>
</dbReference>
<evidence type="ECO:0000256" key="2">
    <source>
        <dbReference type="ARBA" id="ARBA00022801"/>
    </source>
</evidence>
<evidence type="ECO:0000313" key="5">
    <source>
        <dbReference type="EMBL" id="PYH94386.1"/>
    </source>
</evidence>
<dbReference type="InterPro" id="IPR019826">
    <property type="entry name" value="Carboxylesterase_B_AS"/>
</dbReference>
<dbReference type="InterPro" id="IPR019819">
    <property type="entry name" value="Carboxylesterase_B_CS"/>
</dbReference>
<accession>A0A319DAE7</accession>
<dbReference type="OrthoDB" id="408631at2759"/>
<dbReference type="GO" id="GO:0052689">
    <property type="term" value="F:carboxylic ester hydrolase activity"/>
    <property type="evidence" value="ECO:0007669"/>
    <property type="project" value="TreeGrafter"/>
</dbReference>
<dbReference type="PANTHER" id="PTHR43918">
    <property type="entry name" value="ACETYLCHOLINESTERASE"/>
    <property type="match status" value="1"/>
</dbReference>
<gene>
    <name evidence="5" type="ORF">BO71DRAFT_353425</name>
</gene>
<protein>
    <recommendedName>
        <fullName evidence="3">Carboxylic ester hydrolase</fullName>
        <ecNumber evidence="3">3.1.1.-</ecNumber>
    </recommendedName>
</protein>
<feature type="signal peptide" evidence="3">
    <location>
        <begin position="1"/>
        <end position="16"/>
    </location>
</feature>
<dbReference type="SUPFAM" id="SSF53474">
    <property type="entry name" value="alpha/beta-Hydrolases"/>
    <property type="match status" value="1"/>
</dbReference>
<evidence type="ECO:0000256" key="3">
    <source>
        <dbReference type="RuleBase" id="RU361235"/>
    </source>
</evidence>
<dbReference type="InterPro" id="IPR029058">
    <property type="entry name" value="AB_hydrolase_fold"/>
</dbReference>
<dbReference type="PANTHER" id="PTHR43918:SF4">
    <property type="entry name" value="CARBOXYLIC ESTER HYDROLASE"/>
    <property type="match status" value="1"/>
</dbReference>
<reference evidence="5 6" key="1">
    <citation type="submission" date="2018-02" db="EMBL/GenBank/DDBJ databases">
        <title>The genomes of Aspergillus section Nigri reveals drivers in fungal speciation.</title>
        <authorList>
            <consortium name="DOE Joint Genome Institute"/>
            <person name="Vesth T.C."/>
            <person name="Nybo J."/>
            <person name="Theobald S."/>
            <person name="Brandl J."/>
            <person name="Frisvad J.C."/>
            <person name="Nielsen K.F."/>
            <person name="Lyhne E.K."/>
            <person name="Kogle M.E."/>
            <person name="Kuo A."/>
            <person name="Riley R."/>
            <person name="Clum A."/>
            <person name="Nolan M."/>
            <person name="Lipzen A."/>
            <person name="Salamov A."/>
            <person name="Henrissat B."/>
            <person name="Wiebenga A."/>
            <person name="De vries R.P."/>
            <person name="Grigoriev I.V."/>
            <person name="Mortensen U.H."/>
            <person name="Andersen M.R."/>
            <person name="Baker S.E."/>
        </authorList>
    </citation>
    <scope>NUCLEOTIDE SEQUENCE [LARGE SCALE GENOMIC DNA]</scope>
    <source>
        <strain evidence="5 6">CBS 707.79</strain>
    </source>
</reference>
<dbReference type="InterPro" id="IPR002018">
    <property type="entry name" value="CarbesteraseB"/>
</dbReference>
<feature type="domain" description="Carboxylesterase type B" evidence="4">
    <location>
        <begin position="26"/>
        <end position="527"/>
    </location>
</feature>
<dbReference type="AlphaFoldDB" id="A0A319DAE7"/>
<sequence length="539" mass="58793">MRYLAWLTLLQGIALALPSRSNNESSPTIDLAYSKYQGIRLPGGVDEYLGMRYAAPPLGDLRFRAPQDPNTNGTLESATAYGPLCIGTDEADTPGELSEDCLFINVFKPSTATSQAKLPVWLFIQGGGYAENSNANYNGTTVIQESGYGIVFVTFNYRVGALGFLASERVRENGDLNPGLLDQRKALEWVKENIEQFGGDPDHIVIHGVSAGAGSVAYHLTAYGGKDDNLFIGAVVESSFWPTQRTVAGLEFQFDRFANETGCLDDDTDPLDCLRQQDIATIQKANTASPFPGGSSSPLPDWYWLPVTDGTLVPEELYDAFDQGNFIKVPLLVGDDTTEGSGFAYNATNSSDVSRFFINNYPHLTSQQLEDINSAYPPGKSIPRHAAFFGSSSAAYGDATFTCPGNHVTESAAKFSPNAVWNYRVNIMDESNLAGGYGVPHTFELPAIFGAGSTGTLSSTSSYLSYNAEIIPVTMHYFISFIQTLDPNTYRYHTAPEWQNWGSGERLRLQTNDTAMEVVPESSFQDCALWRSLGETMEV</sequence>
<organism evidence="5 6">
    <name type="scientific">Aspergillus ellipticus CBS 707.79</name>
    <dbReference type="NCBI Taxonomy" id="1448320"/>
    <lineage>
        <taxon>Eukaryota</taxon>
        <taxon>Fungi</taxon>
        <taxon>Dikarya</taxon>
        <taxon>Ascomycota</taxon>
        <taxon>Pezizomycotina</taxon>
        <taxon>Eurotiomycetes</taxon>
        <taxon>Eurotiomycetidae</taxon>
        <taxon>Eurotiales</taxon>
        <taxon>Aspergillaceae</taxon>
        <taxon>Aspergillus</taxon>
        <taxon>Aspergillus subgen. Circumdati</taxon>
    </lineage>
</organism>
<dbReference type="InterPro" id="IPR050654">
    <property type="entry name" value="AChE-related_enzymes"/>
</dbReference>
<evidence type="ECO:0000256" key="1">
    <source>
        <dbReference type="ARBA" id="ARBA00005964"/>
    </source>
</evidence>
<feature type="chain" id="PRO_5016193409" description="Carboxylic ester hydrolase" evidence="3">
    <location>
        <begin position="17"/>
        <end position="539"/>
    </location>
</feature>
<dbReference type="PROSITE" id="PS00941">
    <property type="entry name" value="CARBOXYLESTERASE_B_2"/>
    <property type="match status" value="1"/>
</dbReference>
<keyword evidence="6" id="KW-1185">Reference proteome</keyword>
<name>A0A319DAE7_9EURO</name>
<dbReference type="EC" id="3.1.1.-" evidence="3"/>
<dbReference type="STRING" id="1448320.A0A319DAE7"/>
<keyword evidence="3" id="KW-0732">Signal</keyword>
<dbReference type="Gene3D" id="3.40.50.1820">
    <property type="entry name" value="alpha/beta hydrolase"/>
    <property type="match status" value="1"/>
</dbReference>
<dbReference type="Proteomes" id="UP000247810">
    <property type="component" value="Unassembled WGS sequence"/>
</dbReference>
<dbReference type="PROSITE" id="PS00122">
    <property type="entry name" value="CARBOXYLESTERASE_B_1"/>
    <property type="match status" value="1"/>
</dbReference>
<dbReference type="VEuPathDB" id="FungiDB:BO71DRAFT_353425"/>
<evidence type="ECO:0000259" key="4">
    <source>
        <dbReference type="Pfam" id="PF00135"/>
    </source>
</evidence>
<dbReference type="Pfam" id="PF00135">
    <property type="entry name" value="COesterase"/>
    <property type="match status" value="1"/>
</dbReference>
<evidence type="ECO:0000313" key="6">
    <source>
        <dbReference type="Proteomes" id="UP000247810"/>
    </source>
</evidence>
<proteinExistence type="inferred from homology"/>
<keyword evidence="2 3" id="KW-0378">Hydrolase</keyword>
<comment type="similarity">
    <text evidence="1 3">Belongs to the type-B carboxylesterase/lipase family.</text>
</comment>